<dbReference type="STRING" id="455193.SAMN05421805_103225"/>
<reference evidence="3 4" key="1">
    <citation type="submission" date="2016-10" db="EMBL/GenBank/DDBJ databases">
        <authorList>
            <person name="de Groot N.N."/>
        </authorList>
    </citation>
    <scope>NUCLEOTIDE SEQUENCE [LARGE SCALE GENOMIC DNA]</scope>
    <source>
        <strain evidence="3 4">CPCC 201259</strain>
    </source>
</reference>
<dbReference type="EMBL" id="RBXX01000002">
    <property type="protein sequence ID" value="RKT84299.1"/>
    <property type="molecule type" value="Genomic_DNA"/>
</dbReference>
<evidence type="ECO:0000313" key="2">
    <source>
        <dbReference type="EMBL" id="RKT84299.1"/>
    </source>
</evidence>
<dbReference type="AlphaFoldDB" id="A0A1I4X4C4"/>
<gene>
    <name evidence="2" type="ORF">ATL45_2609</name>
    <name evidence="3" type="ORF">SAMN05421805_103225</name>
</gene>
<keyword evidence="1" id="KW-1133">Transmembrane helix</keyword>
<keyword evidence="1" id="KW-0472">Membrane</keyword>
<name>A0A1I4X4C4_9PSEU</name>
<accession>A0A1I4X4C4</accession>
<organism evidence="3 4">
    <name type="scientific">Saccharopolyspora antimicrobica</name>
    <dbReference type="NCBI Taxonomy" id="455193"/>
    <lineage>
        <taxon>Bacteria</taxon>
        <taxon>Bacillati</taxon>
        <taxon>Actinomycetota</taxon>
        <taxon>Actinomycetes</taxon>
        <taxon>Pseudonocardiales</taxon>
        <taxon>Pseudonocardiaceae</taxon>
        <taxon>Saccharopolyspora</taxon>
    </lineage>
</organism>
<evidence type="ECO:0008006" key="6">
    <source>
        <dbReference type="Google" id="ProtNLM"/>
    </source>
</evidence>
<evidence type="ECO:0000313" key="4">
    <source>
        <dbReference type="Proteomes" id="UP000199398"/>
    </source>
</evidence>
<dbReference type="EMBL" id="FOUP01000003">
    <property type="protein sequence ID" value="SFN20502.1"/>
    <property type="molecule type" value="Genomic_DNA"/>
</dbReference>
<keyword evidence="5" id="KW-1185">Reference proteome</keyword>
<sequence length="144" mass="16445">MRSDPRFGRMSPEGFDIRGRLGEFTPRPRRKRVVLADRRRTRQVARTIMELEEQNSVGEVLVTSLVKAQLRSALMLTGVVVAVLFGLPVLFWAVPSIGDLAVLGVRLPWLLLGVLIYPFLVLIGYLCTRRAERHERDFLDMVEK</sequence>
<dbReference type="Proteomes" id="UP000199398">
    <property type="component" value="Unassembled WGS sequence"/>
</dbReference>
<keyword evidence="1" id="KW-0812">Transmembrane</keyword>
<evidence type="ECO:0000256" key="1">
    <source>
        <dbReference type="SAM" id="Phobius"/>
    </source>
</evidence>
<proteinExistence type="predicted"/>
<evidence type="ECO:0000313" key="5">
    <source>
        <dbReference type="Proteomes" id="UP000270697"/>
    </source>
</evidence>
<feature type="transmembrane region" description="Helical" evidence="1">
    <location>
        <begin position="73"/>
        <end position="95"/>
    </location>
</feature>
<feature type="transmembrane region" description="Helical" evidence="1">
    <location>
        <begin position="107"/>
        <end position="127"/>
    </location>
</feature>
<reference evidence="2 5" key="2">
    <citation type="submission" date="2018-10" db="EMBL/GenBank/DDBJ databases">
        <title>Sequencing the genomes of 1000 actinobacteria strains.</title>
        <authorList>
            <person name="Klenk H.-P."/>
        </authorList>
    </citation>
    <scope>NUCLEOTIDE SEQUENCE [LARGE SCALE GENOMIC DNA]</scope>
    <source>
        <strain evidence="2 5">DSM 45119</strain>
    </source>
</reference>
<dbReference type="Proteomes" id="UP000270697">
    <property type="component" value="Unassembled WGS sequence"/>
</dbReference>
<dbReference type="RefSeq" id="WP_246025310.1">
    <property type="nucleotide sequence ID" value="NZ_FOUP01000003.1"/>
</dbReference>
<protein>
    <recommendedName>
        <fullName evidence="6">DUF485 domain-containing protein</fullName>
    </recommendedName>
</protein>
<evidence type="ECO:0000313" key="3">
    <source>
        <dbReference type="EMBL" id="SFN20502.1"/>
    </source>
</evidence>